<feature type="domain" description="Glycosyl transferase family 1" evidence="3">
    <location>
        <begin position="179"/>
        <end position="325"/>
    </location>
</feature>
<proteinExistence type="predicted"/>
<dbReference type="EMBL" id="SOHH01000043">
    <property type="protein sequence ID" value="TFD80584.1"/>
    <property type="molecule type" value="Genomic_DNA"/>
</dbReference>
<dbReference type="InterPro" id="IPR001296">
    <property type="entry name" value="Glyco_trans_1"/>
</dbReference>
<name>A0A4R9BCH4_9MICO</name>
<dbReference type="GO" id="GO:0016757">
    <property type="term" value="F:glycosyltransferase activity"/>
    <property type="evidence" value="ECO:0007669"/>
    <property type="project" value="UniProtKB-KW"/>
</dbReference>
<keyword evidence="1" id="KW-0328">Glycosyltransferase</keyword>
<dbReference type="OrthoDB" id="506201at2"/>
<dbReference type="RefSeq" id="WP_134522716.1">
    <property type="nucleotide sequence ID" value="NZ_SOHH01000043.1"/>
</dbReference>
<evidence type="ECO:0000256" key="2">
    <source>
        <dbReference type="ARBA" id="ARBA00022679"/>
    </source>
</evidence>
<evidence type="ECO:0000313" key="5">
    <source>
        <dbReference type="Proteomes" id="UP000298313"/>
    </source>
</evidence>
<dbReference type="Proteomes" id="UP000298313">
    <property type="component" value="Unassembled WGS sequence"/>
</dbReference>
<dbReference type="Pfam" id="PF00534">
    <property type="entry name" value="Glycos_transf_1"/>
    <property type="match status" value="1"/>
</dbReference>
<keyword evidence="2 4" id="KW-0808">Transferase</keyword>
<keyword evidence="5" id="KW-1185">Reference proteome</keyword>
<comment type="caution">
    <text evidence="4">The sequence shown here is derived from an EMBL/GenBank/DDBJ whole genome shotgun (WGS) entry which is preliminary data.</text>
</comment>
<dbReference type="Gene3D" id="3.40.50.2000">
    <property type="entry name" value="Glycogen Phosphorylase B"/>
    <property type="match status" value="2"/>
</dbReference>
<evidence type="ECO:0000313" key="4">
    <source>
        <dbReference type="EMBL" id="TFD80584.1"/>
    </source>
</evidence>
<gene>
    <name evidence="4" type="ORF">E3T48_04910</name>
</gene>
<accession>A0A4R9BCH4</accession>
<organism evidence="4 5">
    <name type="scientific">Cryobacterium fucosi</name>
    <dbReference type="NCBI Taxonomy" id="1259157"/>
    <lineage>
        <taxon>Bacteria</taxon>
        <taxon>Bacillati</taxon>
        <taxon>Actinomycetota</taxon>
        <taxon>Actinomycetes</taxon>
        <taxon>Micrococcales</taxon>
        <taxon>Microbacteriaceae</taxon>
        <taxon>Cryobacterium</taxon>
    </lineage>
</organism>
<dbReference type="PANTHER" id="PTHR12526">
    <property type="entry name" value="GLYCOSYLTRANSFERASE"/>
    <property type="match status" value="1"/>
</dbReference>
<evidence type="ECO:0000256" key="1">
    <source>
        <dbReference type="ARBA" id="ARBA00022676"/>
    </source>
</evidence>
<evidence type="ECO:0000259" key="3">
    <source>
        <dbReference type="Pfam" id="PF00534"/>
    </source>
</evidence>
<reference evidence="4 5" key="1">
    <citation type="submission" date="2019-03" db="EMBL/GenBank/DDBJ databases">
        <title>Genomics of glacier-inhabiting Cryobacterium strains.</title>
        <authorList>
            <person name="Liu Q."/>
            <person name="Xin Y.-H."/>
        </authorList>
    </citation>
    <scope>NUCLEOTIDE SEQUENCE [LARGE SCALE GENOMIC DNA]</scope>
    <source>
        <strain evidence="4 5">Hh4</strain>
    </source>
</reference>
<dbReference type="SUPFAM" id="SSF53756">
    <property type="entry name" value="UDP-Glycosyltransferase/glycogen phosphorylase"/>
    <property type="match status" value="1"/>
</dbReference>
<dbReference type="AlphaFoldDB" id="A0A4R9BCH4"/>
<protein>
    <submittedName>
        <fullName evidence="4">Glycosyltransferase</fullName>
    </submittedName>
</protein>
<sequence length="382" mass="41438">MQEHYDLVFWQNMASIHQAPLMRALATGLDKRVLVVVVEDVSADRLAMGWEGIDYGNADLIIEPSATNRKKLVENNRGAVAHVFSGASAYPAVQQALTTLTQGAHNHVAIITEPWDPRGFRGALRALRFRLRRRSLRRIDTLFACGDLAKKQFTSLGCESSRIAPFGYFVDGPTAEARQSDRDKPGIIFVGSLTSRKDPRALIEALAMTPADSWELTIVGDGPLWDSSIKLVKDLRVGSRVFFARNLANRDVLRKIATSDLLVLTSKYDGWGAVVSEALMAGTPVVVSRECGASDLVRSALQGEVVQAGDPTELARALVGRLSSSPLSNESRAQLESWAHGAISPKVAAQYLWDTVTRGSGVPTAGAPWQEIAASPVSDVHQ</sequence>
<dbReference type="PANTHER" id="PTHR12526:SF510">
    <property type="entry name" value="D-INOSITOL 3-PHOSPHATE GLYCOSYLTRANSFERASE"/>
    <property type="match status" value="1"/>
</dbReference>